<evidence type="ECO:0000256" key="3">
    <source>
        <dbReference type="ARBA" id="ARBA00022548"/>
    </source>
</evidence>
<evidence type="ECO:0000256" key="18">
    <source>
        <dbReference type="RuleBase" id="RU000461"/>
    </source>
</evidence>
<evidence type="ECO:0000313" key="19">
    <source>
        <dbReference type="EMBL" id="SCX07809.1"/>
    </source>
</evidence>
<dbReference type="InterPro" id="IPR001128">
    <property type="entry name" value="Cyt_P450"/>
</dbReference>
<dbReference type="Gene3D" id="1.10.630.10">
    <property type="entry name" value="Cytochrome P450"/>
    <property type="match status" value="1"/>
</dbReference>
<keyword evidence="12" id="KW-0753">Steroid metabolism</keyword>
<dbReference type="GO" id="GO:0006707">
    <property type="term" value="P:cholesterol catabolic process"/>
    <property type="evidence" value="ECO:0007669"/>
    <property type="project" value="TreeGrafter"/>
</dbReference>
<evidence type="ECO:0000256" key="11">
    <source>
        <dbReference type="ARBA" id="ARBA00023166"/>
    </source>
</evidence>
<dbReference type="Proteomes" id="UP000199707">
    <property type="component" value="Unassembled WGS sequence"/>
</dbReference>
<evidence type="ECO:0000256" key="8">
    <source>
        <dbReference type="ARBA" id="ARBA00023004"/>
    </source>
</evidence>
<evidence type="ECO:0000256" key="13">
    <source>
        <dbReference type="ARBA" id="ARBA00049645"/>
    </source>
</evidence>
<dbReference type="PROSITE" id="PS00086">
    <property type="entry name" value="CYTOCHROME_P450"/>
    <property type="match status" value="1"/>
</dbReference>
<evidence type="ECO:0000256" key="7">
    <source>
        <dbReference type="ARBA" id="ARBA00023002"/>
    </source>
</evidence>
<reference evidence="20" key="1">
    <citation type="submission" date="2016-10" db="EMBL/GenBank/DDBJ databases">
        <authorList>
            <person name="Varghese N."/>
            <person name="Submissions S."/>
        </authorList>
    </citation>
    <scope>NUCLEOTIDE SEQUENCE [LARGE SCALE GENOMIC DNA]</scope>
    <source>
        <strain evidence="20">UNC267MFSha1.1M11</strain>
    </source>
</reference>
<keyword evidence="5 18" id="KW-0479">Metal-binding</keyword>
<gene>
    <name evidence="19" type="ORF">SAMN02799620_01087</name>
</gene>
<protein>
    <recommendedName>
        <fullName evidence="14">Steroid C26-monooxygenase</fullName>
    </recommendedName>
    <alternativeName>
        <fullName evidence="15">Cholest-4-en-3-one C26-monooxygenase</fullName>
    </alternativeName>
    <alternativeName>
        <fullName evidence="17">Cholesterol C26-monooxygenase</fullName>
    </alternativeName>
    <alternativeName>
        <fullName evidence="16">Steroid C27-monooxygenase</fullName>
    </alternativeName>
</protein>
<dbReference type="AlphaFoldDB" id="A0A1G4VLI0"/>
<dbReference type="GO" id="GO:0008395">
    <property type="term" value="F:steroid hydroxylase activity"/>
    <property type="evidence" value="ECO:0007669"/>
    <property type="project" value="TreeGrafter"/>
</dbReference>
<name>A0A1G4VLI0_9MYCO</name>
<dbReference type="FunFam" id="1.10.630.10:FF:000018">
    <property type="entry name" value="Cytochrome P450 monooxygenase"/>
    <property type="match status" value="1"/>
</dbReference>
<evidence type="ECO:0000256" key="4">
    <source>
        <dbReference type="ARBA" id="ARBA00022617"/>
    </source>
</evidence>
<proteinExistence type="inferred from homology"/>
<accession>A0A1G4VLI0</accession>
<evidence type="ECO:0000256" key="5">
    <source>
        <dbReference type="ARBA" id="ARBA00022723"/>
    </source>
</evidence>
<evidence type="ECO:0000256" key="2">
    <source>
        <dbReference type="ARBA" id="ARBA00010617"/>
    </source>
</evidence>
<dbReference type="InterPro" id="IPR017972">
    <property type="entry name" value="Cyt_P450_CS"/>
</dbReference>
<dbReference type="InterPro" id="IPR002397">
    <property type="entry name" value="Cyt_P450_B"/>
</dbReference>
<keyword evidence="10" id="KW-0443">Lipid metabolism</keyword>
<dbReference type="InterPro" id="IPR036396">
    <property type="entry name" value="Cyt_P450_sf"/>
</dbReference>
<sequence length="404" mass="44591">MTSADLTDLDNFAQGFPHELFAEHRRSAPVFWHEPTEHTPDGEGFWSVATHAETLAVLRDPVTFSSVTGGSRPYGGTLLQDLSIAGQVLNMMDDPRHAQIRRLVSSGLTPRMISRVETDLRARARSLLDAVQPDVAVDFLVEVAAELPMQMICILLGIPESERHWLFHAIEPQFDFSGRSAEVGQLTAEEAGSRMYTYGMELIAAKRSAPTDDMLSVVANAGLNDTDTELSDLELYLFFSLLFSAGAETTRNAVAGGLLSLIEHPAQFQALRADMSLLPNAIEEMVRWTTPSPSKRRTATREVSLGGVTIAAGQKVQVWEGSANRDELVFSDPDTFDITRKPNPHLGFGYGVHYCLGANLARLELRVMFEELLTRFSGAELAAPVEWTRSNRHTGIRHLFVALQ</sequence>
<dbReference type="PANTHER" id="PTHR46696">
    <property type="entry name" value="P450, PUTATIVE (EUROFUNG)-RELATED"/>
    <property type="match status" value="1"/>
</dbReference>
<comment type="similarity">
    <text evidence="2 18">Belongs to the cytochrome P450 family.</text>
</comment>
<dbReference type="PRINTS" id="PR00359">
    <property type="entry name" value="BP450"/>
</dbReference>
<organism evidence="19 20">
    <name type="scientific">Mycolicibacterium fluoranthenivorans</name>
    <dbReference type="NCBI Taxonomy" id="258505"/>
    <lineage>
        <taxon>Bacteria</taxon>
        <taxon>Bacillati</taxon>
        <taxon>Actinomycetota</taxon>
        <taxon>Actinomycetes</taxon>
        <taxon>Mycobacteriales</taxon>
        <taxon>Mycobacteriaceae</taxon>
        <taxon>Mycolicibacterium</taxon>
    </lineage>
</organism>
<comment type="cofactor">
    <cofactor evidence="1">
        <name>heme</name>
        <dbReference type="ChEBI" id="CHEBI:30413"/>
    </cofactor>
</comment>
<evidence type="ECO:0000313" key="20">
    <source>
        <dbReference type="Proteomes" id="UP000199707"/>
    </source>
</evidence>
<keyword evidence="6" id="KW-0442">Lipid degradation</keyword>
<comment type="pathway">
    <text evidence="13">Steroid metabolism; cholesterol degradation.</text>
</comment>
<dbReference type="PANTHER" id="PTHR46696:SF4">
    <property type="entry name" value="BIOTIN BIOSYNTHESIS CYTOCHROME P450"/>
    <property type="match status" value="1"/>
</dbReference>
<keyword evidence="9 18" id="KW-0503">Monooxygenase</keyword>
<keyword evidence="8 18" id="KW-0408">Iron</keyword>
<dbReference type="RefSeq" id="WP_090354418.1">
    <property type="nucleotide sequence ID" value="NZ_FMUB01000002.1"/>
</dbReference>
<dbReference type="EMBL" id="FMUB01000002">
    <property type="protein sequence ID" value="SCX07809.1"/>
    <property type="molecule type" value="Genomic_DNA"/>
</dbReference>
<dbReference type="GO" id="GO:0036199">
    <property type="term" value="F:cholest-4-en-3-one 26-monooxygenase activity"/>
    <property type="evidence" value="ECO:0007669"/>
    <property type="project" value="TreeGrafter"/>
</dbReference>
<keyword evidence="11" id="KW-1207">Sterol metabolism</keyword>
<dbReference type="CDD" id="cd11033">
    <property type="entry name" value="CYP142-like"/>
    <property type="match status" value="1"/>
</dbReference>
<evidence type="ECO:0000256" key="1">
    <source>
        <dbReference type="ARBA" id="ARBA00001971"/>
    </source>
</evidence>
<evidence type="ECO:0000256" key="17">
    <source>
        <dbReference type="ARBA" id="ARBA00083909"/>
    </source>
</evidence>
<evidence type="ECO:0000256" key="9">
    <source>
        <dbReference type="ARBA" id="ARBA00023033"/>
    </source>
</evidence>
<dbReference type="GO" id="GO:0005506">
    <property type="term" value="F:iron ion binding"/>
    <property type="evidence" value="ECO:0007669"/>
    <property type="project" value="InterPro"/>
</dbReference>
<evidence type="ECO:0000256" key="14">
    <source>
        <dbReference type="ARBA" id="ARBA00070775"/>
    </source>
</evidence>
<keyword evidence="3" id="KW-0153">Cholesterol metabolism</keyword>
<keyword evidence="7 18" id="KW-0560">Oxidoreductase</keyword>
<dbReference type="STRING" id="1502745.SAMN02799620_01087"/>
<evidence type="ECO:0000256" key="12">
    <source>
        <dbReference type="ARBA" id="ARBA00023221"/>
    </source>
</evidence>
<dbReference type="SUPFAM" id="SSF48264">
    <property type="entry name" value="Cytochrome P450"/>
    <property type="match status" value="1"/>
</dbReference>
<evidence type="ECO:0000256" key="6">
    <source>
        <dbReference type="ARBA" id="ARBA00022963"/>
    </source>
</evidence>
<dbReference type="Pfam" id="PF00067">
    <property type="entry name" value="p450"/>
    <property type="match status" value="1"/>
</dbReference>
<evidence type="ECO:0000256" key="10">
    <source>
        <dbReference type="ARBA" id="ARBA00023098"/>
    </source>
</evidence>
<evidence type="ECO:0000256" key="16">
    <source>
        <dbReference type="ARBA" id="ARBA00082981"/>
    </source>
</evidence>
<keyword evidence="4 18" id="KW-0349">Heme</keyword>
<dbReference type="GO" id="GO:0020037">
    <property type="term" value="F:heme binding"/>
    <property type="evidence" value="ECO:0007669"/>
    <property type="project" value="InterPro"/>
</dbReference>
<evidence type="ECO:0000256" key="15">
    <source>
        <dbReference type="ARBA" id="ARBA00079588"/>
    </source>
</evidence>